<name>A0A382SGU7_9ZZZZ</name>
<accession>A0A382SGU7</accession>
<proteinExistence type="predicted"/>
<reference evidence="1" key="1">
    <citation type="submission" date="2018-05" db="EMBL/GenBank/DDBJ databases">
        <authorList>
            <person name="Lanie J.A."/>
            <person name="Ng W.-L."/>
            <person name="Kazmierczak K.M."/>
            <person name="Andrzejewski T.M."/>
            <person name="Davidsen T.M."/>
            <person name="Wayne K.J."/>
            <person name="Tettelin H."/>
            <person name="Glass J.I."/>
            <person name="Rusch D."/>
            <person name="Podicherti R."/>
            <person name="Tsui H.-C.T."/>
            <person name="Winkler M.E."/>
        </authorList>
    </citation>
    <scope>NUCLEOTIDE SEQUENCE</scope>
</reference>
<protein>
    <submittedName>
        <fullName evidence="1">Uncharacterized protein</fullName>
    </submittedName>
</protein>
<feature type="non-terminal residue" evidence="1">
    <location>
        <position position="1"/>
    </location>
</feature>
<sequence>VVQINPNLLGFFVGGLKRIGRSCTNFKHNCRNLVLVVYLYWVRCENI</sequence>
<gene>
    <name evidence="1" type="ORF">METZ01_LOCUS361242</name>
</gene>
<dbReference type="EMBL" id="UINC01128560">
    <property type="protein sequence ID" value="SVD08388.1"/>
    <property type="molecule type" value="Genomic_DNA"/>
</dbReference>
<dbReference type="AlphaFoldDB" id="A0A382SGU7"/>
<organism evidence="1">
    <name type="scientific">marine metagenome</name>
    <dbReference type="NCBI Taxonomy" id="408172"/>
    <lineage>
        <taxon>unclassified sequences</taxon>
        <taxon>metagenomes</taxon>
        <taxon>ecological metagenomes</taxon>
    </lineage>
</organism>
<evidence type="ECO:0000313" key="1">
    <source>
        <dbReference type="EMBL" id="SVD08388.1"/>
    </source>
</evidence>